<evidence type="ECO:0000256" key="1">
    <source>
        <dbReference type="ARBA" id="ARBA00022801"/>
    </source>
</evidence>
<dbReference type="GO" id="GO:0016787">
    <property type="term" value="F:hydrolase activity"/>
    <property type="evidence" value="ECO:0007669"/>
    <property type="project" value="UniProtKB-KW"/>
</dbReference>
<feature type="compositionally biased region" description="Basic and acidic residues" evidence="2">
    <location>
        <begin position="23"/>
        <end position="40"/>
    </location>
</feature>
<feature type="compositionally biased region" description="Acidic residues" evidence="2">
    <location>
        <begin position="773"/>
        <end position="813"/>
    </location>
</feature>
<keyword evidence="1" id="KW-0378">Hydrolase</keyword>
<dbReference type="GO" id="GO:0005524">
    <property type="term" value="F:ATP binding"/>
    <property type="evidence" value="ECO:0007669"/>
    <property type="project" value="InterPro"/>
</dbReference>
<dbReference type="GO" id="GO:0007131">
    <property type="term" value="P:reciprocal meiotic recombination"/>
    <property type="evidence" value="ECO:0007669"/>
    <property type="project" value="TreeGrafter"/>
</dbReference>
<evidence type="ECO:0008006" key="6">
    <source>
        <dbReference type="Google" id="ProtNLM"/>
    </source>
</evidence>
<proteinExistence type="predicted"/>
<dbReference type="GO" id="GO:0005634">
    <property type="term" value="C:nucleus"/>
    <property type="evidence" value="ECO:0007669"/>
    <property type="project" value="TreeGrafter"/>
</dbReference>
<dbReference type="InterPro" id="IPR049730">
    <property type="entry name" value="SNF2/RAD54-like_C"/>
</dbReference>
<dbReference type="SUPFAM" id="SSF52540">
    <property type="entry name" value="P-loop containing nucleoside triphosphate hydrolases"/>
    <property type="match status" value="2"/>
</dbReference>
<dbReference type="AlphaFoldDB" id="A0A6B2KXC5"/>
<dbReference type="CDD" id="cd18793">
    <property type="entry name" value="SF2_C_SNF"/>
    <property type="match status" value="1"/>
</dbReference>
<evidence type="ECO:0000256" key="2">
    <source>
        <dbReference type="SAM" id="MobiDB-lite"/>
    </source>
</evidence>
<dbReference type="InterPro" id="IPR038718">
    <property type="entry name" value="SNF2-like_sf"/>
</dbReference>
<evidence type="ECO:0000313" key="5">
    <source>
        <dbReference type="EMBL" id="NDV29440.1"/>
    </source>
</evidence>
<dbReference type="PANTHER" id="PTHR45629:SF7">
    <property type="entry name" value="DNA EXCISION REPAIR PROTEIN ERCC-6-RELATED"/>
    <property type="match status" value="1"/>
</dbReference>
<dbReference type="CDD" id="cd18004">
    <property type="entry name" value="DEXHc_RAD54"/>
    <property type="match status" value="1"/>
</dbReference>
<accession>A0A6B2KXC5</accession>
<feature type="region of interest" description="Disordered" evidence="2">
    <location>
        <begin position="766"/>
        <end position="836"/>
    </location>
</feature>
<dbReference type="Pfam" id="PF00271">
    <property type="entry name" value="Helicase_C"/>
    <property type="match status" value="1"/>
</dbReference>
<evidence type="ECO:0000259" key="3">
    <source>
        <dbReference type="PROSITE" id="PS51192"/>
    </source>
</evidence>
<dbReference type="PROSITE" id="PS51194">
    <property type="entry name" value="HELICASE_CTER"/>
    <property type="match status" value="1"/>
</dbReference>
<dbReference type="Pfam" id="PF00176">
    <property type="entry name" value="SNF2-rel_dom"/>
    <property type="match status" value="1"/>
</dbReference>
<dbReference type="EMBL" id="GIBP01000471">
    <property type="protein sequence ID" value="NDV29440.1"/>
    <property type="molecule type" value="Transcribed_RNA"/>
</dbReference>
<dbReference type="SMART" id="SM00490">
    <property type="entry name" value="HELICc"/>
    <property type="match status" value="1"/>
</dbReference>
<name>A0A6B2KXC5_9EUKA</name>
<dbReference type="InterPro" id="IPR050496">
    <property type="entry name" value="SNF2_RAD54_helicase_repair"/>
</dbReference>
<sequence length="836" mass="95615">MKRSLEEESDNGSKKSRTVNYGKGDKENELKDIKPASKNKQENQYWSVLWMVSNPNKKKKSKNDGVFVIKQGVCELWDMDGNSIGKSSTITDKAIQEISEDYQLTMAGKEVIFEKRIEEKEFTTKKIFNIQSEPEVVAKPKLPEFSDKFSNTNITKKKITLPKINQNSIILYSPKNPDKEKTVVLDARLARFLRPHQIEGIKFMFNRVMGLSGKGNGCILADEMGLGKTLQSICLLWTLLKQGPTGPAAQKVIIVTPSSLVKNWGKEVKKWLGNERLKAVLIGEENRTQSIQKIKDFKHAKVTPLLILSYEQCRQHIEIISTINVGLLICDEAHKLRSGNTKTSLALDAIPTKRRVLLTGTPFQNNLTEFYNLVNFCNPDILGSPDEFRKDFIRPIEKSKDHSSSPKEKKEGAEKSKELFGIVQQFILRRTTEVLEKFLPPKNEEILFCLPTKLQALLYTQFLNLNELESISGIMALTGIMMLKKICNHPSLIYPLPSEVSEKDDDEDQMDISKYKTKLLKHFPKGYNPSQYLPQYSGKLAVLDEILSKTKSNSKDRFVILSFFKQTLNILETMCKAKNYNYLRLDGDTLPKTRQDLVDKFNDPSGDSFIFLLSTKAGGEGLNLIGANRLVLFDEDWNPSYGRQAMARVWRDGQQKEVWIYRLLSTGTIDEKILQRQLLKLSVSSSVLASEFESSSSFSTEELKDIFSFSTDTKCDTFDMIHSDKGQKVKDEWMFFDKKEKANDPLVKSLSTDRISFIFFKSSKPDLDYEPPQLDESEEAENEEQEIDGEQEEQEEDNKEEEQEDKEKEEESESEKPKTEDSEEQNEPTSESEKSE</sequence>
<dbReference type="InterPro" id="IPR027417">
    <property type="entry name" value="P-loop_NTPase"/>
</dbReference>
<reference evidence="5" key="1">
    <citation type="journal article" date="2020" name="J. Eukaryot. Microbiol.">
        <title>De novo Sequencing, Assembly and Annotation of the Transcriptome for the Free-Living Testate Amoeba Arcella intermedia.</title>
        <authorList>
            <person name="Ribeiro G.M."/>
            <person name="Porfirio-Sousa A.L."/>
            <person name="Maurer-Alcala X.X."/>
            <person name="Katz L.A."/>
            <person name="Lahr D.J.G."/>
        </authorList>
    </citation>
    <scope>NUCLEOTIDE SEQUENCE</scope>
</reference>
<dbReference type="PROSITE" id="PS51192">
    <property type="entry name" value="HELICASE_ATP_BIND_1"/>
    <property type="match status" value="1"/>
</dbReference>
<dbReference type="Gene3D" id="3.40.50.10810">
    <property type="entry name" value="Tandem AAA-ATPase domain"/>
    <property type="match status" value="1"/>
</dbReference>
<dbReference type="GO" id="GO:0000724">
    <property type="term" value="P:double-strand break repair via homologous recombination"/>
    <property type="evidence" value="ECO:0007669"/>
    <property type="project" value="TreeGrafter"/>
</dbReference>
<protein>
    <recommendedName>
        <fullName evidence="6">DNA repair and recombination protein RAD54B</fullName>
    </recommendedName>
</protein>
<dbReference type="Gene3D" id="3.40.50.300">
    <property type="entry name" value="P-loop containing nucleotide triphosphate hydrolases"/>
    <property type="match status" value="1"/>
</dbReference>
<feature type="domain" description="Helicase ATP-binding" evidence="3">
    <location>
        <begin position="209"/>
        <end position="380"/>
    </location>
</feature>
<dbReference type="GO" id="GO:0015616">
    <property type="term" value="F:DNA translocase activity"/>
    <property type="evidence" value="ECO:0007669"/>
    <property type="project" value="TreeGrafter"/>
</dbReference>
<evidence type="ECO:0000259" key="4">
    <source>
        <dbReference type="PROSITE" id="PS51194"/>
    </source>
</evidence>
<dbReference type="InterPro" id="IPR000330">
    <property type="entry name" value="SNF2_N"/>
</dbReference>
<feature type="region of interest" description="Disordered" evidence="2">
    <location>
        <begin position="1"/>
        <end position="40"/>
    </location>
</feature>
<organism evidence="5">
    <name type="scientific">Arcella intermedia</name>
    <dbReference type="NCBI Taxonomy" id="1963864"/>
    <lineage>
        <taxon>Eukaryota</taxon>
        <taxon>Amoebozoa</taxon>
        <taxon>Tubulinea</taxon>
        <taxon>Elardia</taxon>
        <taxon>Arcellinida</taxon>
        <taxon>Sphaerothecina</taxon>
        <taxon>Arcellidae</taxon>
        <taxon>Arcella</taxon>
    </lineage>
</organism>
<dbReference type="PANTHER" id="PTHR45629">
    <property type="entry name" value="SNF2/RAD54 FAMILY MEMBER"/>
    <property type="match status" value="1"/>
</dbReference>
<feature type="domain" description="Helicase C-terminal" evidence="4">
    <location>
        <begin position="542"/>
        <end position="704"/>
    </location>
</feature>
<dbReference type="Gene3D" id="1.20.120.850">
    <property type="entry name" value="SWI2/SNF2 ATPases, N-terminal domain"/>
    <property type="match status" value="1"/>
</dbReference>
<dbReference type="SMART" id="SM00487">
    <property type="entry name" value="DEXDc"/>
    <property type="match status" value="1"/>
</dbReference>
<dbReference type="InterPro" id="IPR001650">
    <property type="entry name" value="Helicase_C-like"/>
</dbReference>
<dbReference type="InterPro" id="IPR014001">
    <property type="entry name" value="Helicase_ATP-bd"/>
</dbReference>